<reference evidence="1 2" key="1">
    <citation type="submission" date="2018-08" db="EMBL/GenBank/DDBJ databases">
        <title>Muricauda nanhaiensis sp. nov., isolated from seawater of the South China Sea.</title>
        <authorList>
            <person name="Dang Y."/>
        </authorList>
    </citation>
    <scope>NUCLEOTIDE SEQUENCE [LARGE SCALE GENOMIC DNA]</scope>
    <source>
        <strain evidence="1 2">SM1704</strain>
    </source>
</reference>
<accession>A0A371JQH6</accession>
<dbReference type="AlphaFoldDB" id="A0A371JQH6"/>
<proteinExistence type="predicted"/>
<dbReference type="Proteomes" id="UP000261828">
    <property type="component" value="Unassembled WGS sequence"/>
</dbReference>
<protein>
    <recommendedName>
        <fullName evidence="3">Alpha/beta hydrolase</fullName>
    </recommendedName>
</protein>
<dbReference type="SUPFAM" id="SSF53474">
    <property type="entry name" value="alpha/beta-Hydrolases"/>
    <property type="match status" value="1"/>
</dbReference>
<sequence length="202" mass="22366">MSAQQKVMELGTGTNKLLVRITMPDNYSPTKSYPVLLGPGLDGGNLETGCRFFGPNPEKHGWILVESLVHMKSRKMVNVLLNHLEAHYKIKATVILGFSANSVAMFEIASQFRDRIHGVVGMPGNPAIGASEKLKLFAKTKITMIVGERDTYWKKRAQKANKAMDELGIWNNLVIVPKGGHILDEFAGKPLFSVLNKMVYAK</sequence>
<gene>
    <name evidence="1" type="ORF">DX873_10405</name>
</gene>
<name>A0A371JQH6_9FLAO</name>
<evidence type="ECO:0000313" key="1">
    <source>
        <dbReference type="EMBL" id="RDY59765.1"/>
    </source>
</evidence>
<evidence type="ECO:0008006" key="3">
    <source>
        <dbReference type="Google" id="ProtNLM"/>
    </source>
</evidence>
<dbReference type="EMBL" id="QTJX01000002">
    <property type="protein sequence ID" value="RDY59765.1"/>
    <property type="molecule type" value="Genomic_DNA"/>
</dbReference>
<evidence type="ECO:0000313" key="2">
    <source>
        <dbReference type="Proteomes" id="UP000261828"/>
    </source>
</evidence>
<dbReference type="InterPro" id="IPR029058">
    <property type="entry name" value="AB_hydrolase_fold"/>
</dbReference>
<comment type="caution">
    <text evidence="1">The sequence shown here is derived from an EMBL/GenBank/DDBJ whole genome shotgun (WGS) entry which is preliminary data.</text>
</comment>
<organism evidence="1 2">
    <name type="scientific">Flagellimonas nanhaiensis</name>
    <dbReference type="NCBI Taxonomy" id="2292706"/>
    <lineage>
        <taxon>Bacteria</taxon>
        <taxon>Pseudomonadati</taxon>
        <taxon>Bacteroidota</taxon>
        <taxon>Flavobacteriia</taxon>
        <taxon>Flavobacteriales</taxon>
        <taxon>Flavobacteriaceae</taxon>
        <taxon>Flagellimonas</taxon>
    </lineage>
</organism>
<dbReference type="Gene3D" id="3.40.50.1820">
    <property type="entry name" value="alpha/beta hydrolase"/>
    <property type="match status" value="1"/>
</dbReference>
<keyword evidence="2" id="KW-1185">Reference proteome</keyword>